<dbReference type="AlphaFoldDB" id="A0A975CP70"/>
<feature type="short sequence motif" description="DGA/G" evidence="2">
    <location>
        <begin position="183"/>
        <end position="185"/>
    </location>
</feature>
<feature type="short sequence motif" description="GXSXG" evidence="2">
    <location>
        <begin position="37"/>
        <end position="41"/>
    </location>
</feature>
<keyword evidence="2" id="KW-0442">Lipid degradation</keyword>
<evidence type="ECO:0000259" key="3">
    <source>
        <dbReference type="PROSITE" id="PS51635"/>
    </source>
</evidence>
<evidence type="ECO:0000256" key="1">
    <source>
        <dbReference type="ARBA" id="ARBA00023098"/>
    </source>
</evidence>
<dbReference type="InterPro" id="IPR016035">
    <property type="entry name" value="Acyl_Trfase/lysoPLipase"/>
</dbReference>
<dbReference type="KEGG" id="pcea:J3359_02400"/>
<dbReference type="GO" id="GO:0016042">
    <property type="term" value="P:lipid catabolic process"/>
    <property type="evidence" value="ECO:0007669"/>
    <property type="project" value="UniProtKB-UniRule"/>
</dbReference>
<evidence type="ECO:0000256" key="2">
    <source>
        <dbReference type="PROSITE-ProRule" id="PRU01161"/>
    </source>
</evidence>
<keyword evidence="2" id="KW-0378">Hydrolase</keyword>
<dbReference type="Proteomes" id="UP000663920">
    <property type="component" value="Chromosome"/>
</dbReference>
<dbReference type="RefSeq" id="WP_208079159.1">
    <property type="nucleotide sequence ID" value="NZ_CP071869.1"/>
</dbReference>
<gene>
    <name evidence="4" type="ORF">J3359_02400</name>
</gene>
<feature type="active site" description="Nucleophile" evidence="2">
    <location>
        <position position="39"/>
    </location>
</feature>
<reference evidence="4 5" key="1">
    <citation type="submission" date="2021-03" db="EMBL/GenBank/DDBJ databases">
        <title>Complete genome of Polaribacter_sp.SM13.</title>
        <authorList>
            <person name="Jeong S.W."/>
            <person name="Bae J.W."/>
        </authorList>
    </citation>
    <scope>NUCLEOTIDE SEQUENCE [LARGE SCALE GENOMIC DNA]</scope>
    <source>
        <strain evidence="4 5">SM13</strain>
    </source>
</reference>
<dbReference type="Gene3D" id="3.40.1090.10">
    <property type="entry name" value="Cytosolic phospholipase A2 catalytic domain"/>
    <property type="match status" value="1"/>
</dbReference>
<feature type="domain" description="PNPLA" evidence="3">
    <location>
        <begin position="5"/>
        <end position="196"/>
    </location>
</feature>
<dbReference type="PROSITE" id="PS51635">
    <property type="entry name" value="PNPLA"/>
    <property type="match status" value="1"/>
</dbReference>
<evidence type="ECO:0000313" key="4">
    <source>
        <dbReference type="EMBL" id="QTE23148.1"/>
    </source>
</evidence>
<feature type="active site" description="Proton acceptor" evidence="2">
    <location>
        <position position="183"/>
    </location>
</feature>
<name>A0A975CP70_9FLAO</name>
<sequence length="322" mass="36683">MKKALVISGGGSKGAFAGGVAQYLMKKEGKEYDLFLGTSTGSLMVSHLALGMLDELKELYTNVNQETIFSNNPFKIRKVAGEKVISINHLNTLWNIINGRKTFGESKNLRSLIKRKITKEMYVKIRAANKEVVVTVSNLTANQIEYKSINDCTYDDFCDWIWGSCNYVPFMSLLEKDYCQYADGGFGSLVPIREAILRGATEIDAIILETEVTQFNRLPSKNPFSLLFEVFDFMLTHVERHNITIGKLAATNKNVKLNLYYTPTILTTNSLVFDENLMRKWWKSGFKYAKTKREELMSEFRPDVLTDQEIEEGIEDVEKLNI</sequence>
<dbReference type="GO" id="GO:0016787">
    <property type="term" value="F:hydrolase activity"/>
    <property type="evidence" value="ECO:0007669"/>
    <property type="project" value="UniProtKB-UniRule"/>
</dbReference>
<dbReference type="Pfam" id="PF01734">
    <property type="entry name" value="Patatin"/>
    <property type="match status" value="1"/>
</dbReference>
<evidence type="ECO:0000313" key="5">
    <source>
        <dbReference type="Proteomes" id="UP000663920"/>
    </source>
</evidence>
<keyword evidence="1 2" id="KW-0443">Lipid metabolism</keyword>
<proteinExistence type="predicted"/>
<accession>A0A975CP70</accession>
<dbReference type="EMBL" id="CP071869">
    <property type="protein sequence ID" value="QTE23148.1"/>
    <property type="molecule type" value="Genomic_DNA"/>
</dbReference>
<organism evidence="4 5">
    <name type="scientific">Polaribacter cellanae</name>
    <dbReference type="NCBI Taxonomy" id="2818493"/>
    <lineage>
        <taxon>Bacteria</taxon>
        <taxon>Pseudomonadati</taxon>
        <taxon>Bacteroidota</taxon>
        <taxon>Flavobacteriia</taxon>
        <taxon>Flavobacteriales</taxon>
        <taxon>Flavobacteriaceae</taxon>
    </lineage>
</organism>
<dbReference type="SUPFAM" id="SSF52151">
    <property type="entry name" value="FabD/lysophospholipase-like"/>
    <property type="match status" value="1"/>
</dbReference>
<keyword evidence="5" id="KW-1185">Reference proteome</keyword>
<protein>
    <submittedName>
        <fullName evidence="4">Patatin-like phospholipase family protein</fullName>
    </submittedName>
</protein>
<dbReference type="InterPro" id="IPR002641">
    <property type="entry name" value="PNPLA_dom"/>
</dbReference>
<feature type="short sequence motif" description="GXGXXG" evidence="2">
    <location>
        <begin position="9"/>
        <end position="14"/>
    </location>
</feature>